<evidence type="ECO:0000313" key="10">
    <source>
        <dbReference type="EMBL" id="RXK62692.1"/>
    </source>
</evidence>
<keyword evidence="8" id="KW-0175">Coiled coil</keyword>
<dbReference type="GO" id="GO:1990281">
    <property type="term" value="C:efflux pump complex"/>
    <property type="evidence" value="ECO:0007669"/>
    <property type="project" value="TreeGrafter"/>
</dbReference>
<dbReference type="PANTHER" id="PTHR30026:SF20">
    <property type="entry name" value="OUTER MEMBRANE PROTEIN TOLC"/>
    <property type="match status" value="1"/>
</dbReference>
<dbReference type="InterPro" id="IPR003423">
    <property type="entry name" value="OMP_efflux"/>
</dbReference>
<evidence type="ECO:0000256" key="9">
    <source>
        <dbReference type="SAM" id="SignalP"/>
    </source>
</evidence>
<dbReference type="GO" id="GO:0015562">
    <property type="term" value="F:efflux transmembrane transporter activity"/>
    <property type="evidence" value="ECO:0007669"/>
    <property type="project" value="InterPro"/>
</dbReference>
<keyword evidence="11" id="KW-1185">Reference proteome</keyword>
<keyword evidence="6" id="KW-0472">Membrane</keyword>
<keyword evidence="9" id="KW-0732">Signal</keyword>
<dbReference type="SUPFAM" id="SSF56954">
    <property type="entry name" value="Outer membrane efflux proteins (OEP)"/>
    <property type="match status" value="1"/>
</dbReference>
<proteinExistence type="inferred from homology"/>
<organism evidence="10 11">
    <name type="scientific">Lacibacter luteus</name>
    <dbReference type="NCBI Taxonomy" id="2508719"/>
    <lineage>
        <taxon>Bacteria</taxon>
        <taxon>Pseudomonadati</taxon>
        <taxon>Bacteroidota</taxon>
        <taxon>Chitinophagia</taxon>
        <taxon>Chitinophagales</taxon>
        <taxon>Chitinophagaceae</taxon>
        <taxon>Lacibacter</taxon>
    </lineage>
</organism>
<keyword evidence="4" id="KW-1134">Transmembrane beta strand</keyword>
<keyword evidence="3" id="KW-0813">Transport</keyword>
<feature type="signal peptide" evidence="9">
    <location>
        <begin position="1"/>
        <end position="19"/>
    </location>
</feature>
<dbReference type="RefSeq" id="WP_129130063.1">
    <property type="nucleotide sequence ID" value="NZ_SDHW01000001.1"/>
</dbReference>
<accession>A0A4V1M857</accession>
<dbReference type="GO" id="GO:0009279">
    <property type="term" value="C:cell outer membrane"/>
    <property type="evidence" value="ECO:0007669"/>
    <property type="project" value="UniProtKB-SubCell"/>
</dbReference>
<dbReference type="Gene3D" id="1.20.1600.10">
    <property type="entry name" value="Outer membrane efflux proteins (OEP)"/>
    <property type="match status" value="1"/>
</dbReference>
<reference evidence="10 11" key="1">
    <citation type="submission" date="2019-01" db="EMBL/GenBank/DDBJ databases">
        <title>Lacibacter sp. strain TTM-7.</title>
        <authorList>
            <person name="Chen W.-M."/>
        </authorList>
    </citation>
    <scope>NUCLEOTIDE SEQUENCE [LARGE SCALE GENOMIC DNA]</scope>
    <source>
        <strain evidence="10 11">TTM-7</strain>
    </source>
</reference>
<protein>
    <submittedName>
        <fullName evidence="10">TolC family protein</fullName>
    </submittedName>
</protein>
<feature type="chain" id="PRO_5020850053" evidence="9">
    <location>
        <begin position="20"/>
        <end position="468"/>
    </location>
</feature>
<evidence type="ECO:0000256" key="3">
    <source>
        <dbReference type="ARBA" id="ARBA00022448"/>
    </source>
</evidence>
<keyword evidence="7" id="KW-0998">Cell outer membrane</keyword>
<dbReference type="EMBL" id="SDHW01000001">
    <property type="protein sequence ID" value="RXK62692.1"/>
    <property type="molecule type" value="Genomic_DNA"/>
</dbReference>
<dbReference type="AlphaFoldDB" id="A0A4V1M857"/>
<dbReference type="Proteomes" id="UP000290204">
    <property type="component" value="Unassembled WGS sequence"/>
</dbReference>
<dbReference type="OrthoDB" id="9811587at2"/>
<evidence type="ECO:0000256" key="4">
    <source>
        <dbReference type="ARBA" id="ARBA00022452"/>
    </source>
</evidence>
<evidence type="ECO:0000256" key="8">
    <source>
        <dbReference type="SAM" id="Coils"/>
    </source>
</evidence>
<evidence type="ECO:0000256" key="1">
    <source>
        <dbReference type="ARBA" id="ARBA00004442"/>
    </source>
</evidence>
<sequence length="468" mass="52732">MRIISLTVALLLCVVTTHAQEMGLKQCIDTALKRNILVQQTGLQLQAAEVNKNQARLNLLPNVNSRWNYGNNFGRNVDPITNTYTNNQLSFSNAGLDAGVVLFNGMRLQNLIQQTNFSHKAAELDYKQAQDNLVLNVILAYMQVLLSDDLLQVSRTQLQVTKKQIERMEVLVKEGSAGSYQLTDIKGQQANELIAIVNLENNLQQAKLTLCQLMNMPFASGLQLQRSIQLSDVLYAQTSVEVIAAAMEYMALVKANKYRVKSAEKSIQVAKSGYYPTISLGASAGSSYSSLFTRLIPTTVSEIETGTYIKSGSARTPVYREMQNFSSSSVGYFKQMENNLGFFTGINMQIPIFNNLQTKNRVRLAKLNLKNTELEADNTLYQLKQNIEQAWVNMEAAHKRLTTLNEQLLNYEESFRAAEVRFETGVINAAEFLIAKNNLDRTKINLVQAKYEYSFRTRMLDFYQGKNL</sequence>
<dbReference type="GO" id="GO:0015288">
    <property type="term" value="F:porin activity"/>
    <property type="evidence" value="ECO:0007669"/>
    <property type="project" value="TreeGrafter"/>
</dbReference>
<evidence type="ECO:0000313" key="11">
    <source>
        <dbReference type="Proteomes" id="UP000290204"/>
    </source>
</evidence>
<evidence type="ECO:0000256" key="5">
    <source>
        <dbReference type="ARBA" id="ARBA00022692"/>
    </source>
</evidence>
<comment type="caution">
    <text evidence="10">The sequence shown here is derived from an EMBL/GenBank/DDBJ whole genome shotgun (WGS) entry which is preliminary data.</text>
</comment>
<evidence type="ECO:0000256" key="7">
    <source>
        <dbReference type="ARBA" id="ARBA00023237"/>
    </source>
</evidence>
<dbReference type="InterPro" id="IPR051906">
    <property type="entry name" value="TolC-like"/>
</dbReference>
<feature type="coiled-coil region" evidence="8">
    <location>
        <begin position="364"/>
        <end position="421"/>
    </location>
</feature>
<evidence type="ECO:0000256" key="2">
    <source>
        <dbReference type="ARBA" id="ARBA00007613"/>
    </source>
</evidence>
<dbReference type="Pfam" id="PF02321">
    <property type="entry name" value="OEP"/>
    <property type="match status" value="2"/>
</dbReference>
<evidence type="ECO:0000256" key="6">
    <source>
        <dbReference type="ARBA" id="ARBA00023136"/>
    </source>
</evidence>
<keyword evidence="5" id="KW-0812">Transmembrane</keyword>
<name>A0A4V1M857_9BACT</name>
<dbReference type="PANTHER" id="PTHR30026">
    <property type="entry name" value="OUTER MEMBRANE PROTEIN TOLC"/>
    <property type="match status" value="1"/>
</dbReference>
<gene>
    <name evidence="10" type="ORF">ESA94_06760</name>
</gene>
<comment type="similarity">
    <text evidence="2">Belongs to the outer membrane factor (OMF) (TC 1.B.17) family.</text>
</comment>
<comment type="subcellular location">
    <subcellularLocation>
        <location evidence="1">Cell outer membrane</location>
    </subcellularLocation>
</comment>